<feature type="compositionally biased region" description="Pro residues" evidence="1">
    <location>
        <begin position="178"/>
        <end position="188"/>
    </location>
</feature>
<accession>A0A167GHF9</accession>
<reference evidence="3 4" key="1">
    <citation type="journal article" date="2016" name="Mol. Biol. Evol.">
        <title>Comparative Genomics of Early-Diverging Mushroom-Forming Fungi Provides Insights into the Origins of Lignocellulose Decay Capabilities.</title>
        <authorList>
            <person name="Nagy L.G."/>
            <person name="Riley R."/>
            <person name="Tritt A."/>
            <person name="Adam C."/>
            <person name="Daum C."/>
            <person name="Floudas D."/>
            <person name="Sun H."/>
            <person name="Yadav J.S."/>
            <person name="Pangilinan J."/>
            <person name="Larsson K.H."/>
            <person name="Matsuura K."/>
            <person name="Barry K."/>
            <person name="Labutti K."/>
            <person name="Kuo R."/>
            <person name="Ohm R.A."/>
            <person name="Bhattacharya S.S."/>
            <person name="Shirouzu T."/>
            <person name="Yoshinaga Y."/>
            <person name="Martin F.M."/>
            <person name="Grigoriev I.V."/>
            <person name="Hibbett D.S."/>
        </authorList>
    </citation>
    <scope>NUCLEOTIDE SEQUENCE [LARGE SCALE GENOMIC DNA]</scope>
    <source>
        <strain evidence="3 4">TUFC12733</strain>
    </source>
</reference>
<sequence>MQREMNCAFSGARGDMGCEAMHIVPHRIGDNWLDLLWDTRAWDTAGETRPRSIDALENGFLVSASIHAAYEKCKLAIIATPNKVLGTDDVPPRRERTFPFHVPTGMEYPDNQLRYTLQWMGASDQVISANNVDAAFNSDRLEDIEMPSPALVNYSYAYRALQAFGKTNAKYRSRPGVKRPPPPSPPRLGPSRTVNNRLTMLKKRAASQAAAASPPAAQSPPSPAPLPGAGSELADDDLLSIADDGTPPTSFEPRSELELSVHPEGYGGLGEGGRVDAAYIMAMLMHQTPEAKLAKSARLASIEHWRSEVSANGD</sequence>
<organism evidence="3 4">
    <name type="scientific">Calocera viscosa (strain TUFC12733)</name>
    <dbReference type="NCBI Taxonomy" id="1330018"/>
    <lineage>
        <taxon>Eukaryota</taxon>
        <taxon>Fungi</taxon>
        <taxon>Dikarya</taxon>
        <taxon>Basidiomycota</taxon>
        <taxon>Agaricomycotina</taxon>
        <taxon>Dacrymycetes</taxon>
        <taxon>Dacrymycetales</taxon>
        <taxon>Dacrymycetaceae</taxon>
        <taxon>Calocera</taxon>
    </lineage>
</organism>
<dbReference type="InterPro" id="IPR003615">
    <property type="entry name" value="HNH_nuc"/>
</dbReference>
<proteinExistence type="predicted"/>
<dbReference type="EMBL" id="KV417339">
    <property type="protein sequence ID" value="KZO90559.1"/>
    <property type="molecule type" value="Genomic_DNA"/>
</dbReference>
<evidence type="ECO:0000256" key="1">
    <source>
        <dbReference type="SAM" id="MobiDB-lite"/>
    </source>
</evidence>
<evidence type="ECO:0000313" key="3">
    <source>
        <dbReference type="EMBL" id="KZO90559.1"/>
    </source>
</evidence>
<keyword evidence="4" id="KW-1185">Reference proteome</keyword>
<feature type="region of interest" description="Disordered" evidence="1">
    <location>
        <begin position="169"/>
        <end position="233"/>
    </location>
</feature>
<dbReference type="Pfam" id="PF13391">
    <property type="entry name" value="HNH_2"/>
    <property type="match status" value="1"/>
</dbReference>
<dbReference type="OrthoDB" id="3267100at2759"/>
<dbReference type="Proteomes" id="UP000076738">
    <property type="component" value="Unassembled WGS sequence"/>
</dbReference>
<evidence type="ECO:0000259" key="2">
    <source>
        <dbReference type="Pfam" id="PF13391"/>
    </source>
</evidence>
<feature type="compositionally biased region" description="Low complexity" evidence="1">
    <location>
        <begin position="206"/>
        <end position="216"/>
    </location>
</feature>
<dbReference type="AlphaFoldDB" id="A0A167GHF9"/>
<name>A0A167GHF9_CALVF</name>
<gene>
    <name evidence="3" type="ORF">CALVIDRAFT_391364</name>
</gene>
<evidence type="ECO:0000313" key="4">
    <source>
        <dbReference type="Proteomes" id="UP000076738"/>
    </source>
</evidence>
<feature type="compositionally biased region" description="Pro residues" evidence="1">
    <location>
        <begin position="217"/>
        <end position="226"/>
    </location>
</feature>
<protein>
    <recommendedName>
        <fullName evidence="2">HNH nuclease domain-containing protein</fullName>
    </recommendedName>
</protein>
<feature type="domain" description="HNH nuclease" evidence="2">
    <location>
        <begin position="7"/>
        <end position="77"/>
    </location>
</feature>